<sequence length="108" mass="12271">MKTLIIITAVLMSLSWITDGNEGFTSIKGSKPRRAFFSKRSFPPVYAENTQYNSLNSLCLSCPEECTDIITRNTYQQIGGMKREIQDIRSHICFVVCAAKCLKNWNNL</sequence>
<keyword evidence="3" id="KW-1185">Reference proteome</keyword>
<evidence type="ECO:0000313" key="2">
    <source>
        <dbReference type="EMBL" id="CAH2293607.1"/>
    </source>
</evidence>
<organism evidence="2 3">
    <name type="scientific">Pelobates cultripes</name>
    <name type="common">Western spadefoot toad</name>
    <dbReference type="NCBI Taxonomy" id="61616"/>
    <lineage>
        <taxon>Eukaryota</taxon>
        <taxon>Metazoa</taxon>
        <taxon>Chordata</taxon>
        <taxon>Craniata</taxon>
        <taxon>Vertebrata</taxon>
        <taxon>Euteleostomi</taxon>
        <taxon>Amphibia</taxon>
        <taxon>Batrachia</taxon>
        <taxon>Anura</taxon>
        <taxon>Pelobatoidea</taxon>
        <taxon>Pelobatidae</taxon>
        <taxon>Pelobates</taxon>
    </lineage>
</organism>
<gene>
    <name evidence="2" type="ORF">PECUL_23A054731</name>
</gene>
<dbReference type="Proteomes" id="UP001295444">
    <property type="component" value="Chromosome 05"/>
</dbReference>
<proteinExistence type="predicted"/>
<accession>A0AAD1S6F6</accession>
<protein>
    <submittedName>
        <fullName evidence="2">Uncharacterized protein</fullName>
    </submittedName>
</protein>
<feature type="signal peptide" evidence="1">
    <location>
        <begin position="1"/>
        <end position="20"/>
    </location>
</feature>
<dbReference type="EMBL" id="OW240916">
    <property type="protein sequence ID" value="CAH2293607.1"/>
    <property type="molecule type" value="Genomic_DNA"/>
</dbReference>
<keyword evidence="1" id="KW-0732">Signal</keyword>
<reference evidence="2" key="1">
    <citation type="submission" date="2022-03" db="EMBL/GenBank/DDBJ databases">
        <authorList>
            <person name="Alioto T."/>
            <person name="Alioto T."/>
            <person name="Gomez Garrido J."/>
        </authorList>
    </citation>
    <scope>NUCLEOTIDE SEQUENCE</scope>
</reference>
<name>A0AAD1S6F6_PELCU</name>
<feature type="chain" id="PRO_5042064966" evidence="1">
    <location>
        <begin position="21"/>
        <end position="108"/>
    </location>
</feature>
<dbReference type="AlphaFoldDB" id="A0AAD1S6F6"/>
<evidence type="ECO:0000313" key="3">
    <source>
        <dbReference type="Proteomes" id="UP001295444"/>
    </source>
</evidence>
<evidence type="ECO:0000256" key="1">
    <source>
        <dbReference type="SAM" id="SignalP"/>
    </source>
</evidence>